<evidence type="ECO:0000313" key="2">
    <source>
        <dbReference type="EMBL" id="APE44821.1"/>
    </source>
</evidence>
<dbReference type="Pfam" id="PF01755">
    <property type="entry name" value="Glyco_transf_25"/>
    <property type="match status" value="1"/>
</dbReference>
<dbReference type="AlphaFoldDB" id="A0A1J0WKN0"/>
<dbReference type="KEGG" id="suam:BOO69_16505"/>
<dbReference type="OrthoDB" id="259382at2"/>
<sequence length="235" mass="25574">MQSLIIHMAGPGARADNVARLCEVLPSARIVPAVNGREALAQGGVAVHSGDRHAPRYPFPLSPGEVGCFLSHRKCWQEIADGSEPFSLIAEDDLVIDRPVWDRALALIEAEATEDSFIRLPAKNRETPAAVLAEDTGTALFLPREVGLQTVCQVVGRAAARRLLAATDEMDRPVDTTLQMHWITRQPVHSVWPSGVGEMPGASTIQKRTGAGGKLARELRRAIYRARIRARPQQA</sequence>
<name>A0A1J0WKN0_9RHOB</name>
<keyword evidence="3" id="KW-1185">Reference proteome</keyword>
<dbReference type="EMBL" id="CP018076">
    <property type="protein sequence ID" value="APE44821.1"/>
    <property type="molecule type" value="Genomic_DNA"/>
</dbReference>
<evidence type="ECO:0000259" key="1">
    <source>
        <dbReference type="Pfam" id="PF01755"/>
    </source>
</evidence>
<gene>
    <name evidence="2" type="ORF">BOO69_16505</name>
</gene>
<dbReference type="GO" id="GO:0016740">
    <property type="term" value="F:transferase activity"/>
    <property type="evidence" value="ECO:0007669"/>
    <property type="project" value="UniProtKB-KW"/>
</dbReference>
<proteinExistence type="predicted"/>
<dbReference type="Proteomes" id="UP000181897">
    <property type="component" value="Chromosome"/>
</dbReference>
<organism evidence="2 3">
    <name type="scientific">Sulfitobacter alexandrii</name>
    <dbReference type="NCBI Taxonomy" id="1917485"/>
    <lineage>
        <taxon>Bacteria</taxon>
        <taxon>Pseudomonadati</taxon>
        <taxon>Pseudomonadota</taxon>
        <taxon>Alphaproteobacteria</taxon>
        <taxon>Rhodobacterales</taxon>
        <taxon>Roseobacteraceae</taxon>
        <taxon>Sulfitobacter</taxon>
    </lineage>
</organism>
<dbReference type="RefSeq" id="WP_071973166.1">
    <property type="nucleotide sequence ID" value="NZ_CP018076.1"/>
</dbReference>
<dbReference type="InterPro" id="IPR002654">
    <property type="entry name" value="Glyco_trans_25"/>
</dbReference>
<keyword evidence="2" id="KW-0808">Transferase</keyword>
<protein>
    <submittedName>
        <fullName evidence="2">Glycosyl transferase family 25</fullName>
    </submittedName>
</protein>
<reference evidence="2 3" key="1">
    <citation type="submission" date="2016-11" db="EMBL/GenBank/DDBJ databases">
        <title>Complete genome sequence of Sulfitobacter sp. AM1-D1, a toxic bacteria associated with marine dinoflagellate Alexandrium minutum in East China Sea.</title>
        <authorList>
            <person name="Yang Q."/>
            <person name="Zhang X."/>
            <person name="Tian X."/>
        </authorList>
    </citation>
    <scope>NUCLEOTIDE SEQUENCE [LARGE SCALE GENOMIC DNA]</scope>
    <source>
        <strain evidence="2 3">AM1-D1</strain>
    </source>
</reference>
<dbReference type="STRING" id="1917485.BOO69_16505"/>
<feature type="domain" description="Glycosyl transferase family 25" evidence="1">
    <location>
        <begin position="30"/>
        <end position="120"/>
    </location>
</feature>
<evidence type="ECO:0000313" key="3">
    <source>
        <dbReference type="Proteomes" id="UP000181897"/>
    </source>
</evidence>
<accession>A0A1J0WKN0</accession>
<dbReference type="CDD" id="cd06532">
    <property type="entry name" value="Glyco_transf_25"/>
    <property type="match status" value="1"/>
</dbReference>